<organism evidence="2 3">
    <name type="scientific">Cystoisospora suis</name>
    <dbReference type="NCBI Taxonomy" id="483139"/>
    <lineage>
        <taxon>Eukaryota</taxon>
        <taxon>Sar</taxon>
        <taxon>Alveolata</taxon>
        <taxon>Apicomplexa</taxon>
        <taxon>Conoidasida</taxon>
        <taxon>Coccidia</taxon>
        <taxon>Eucoccidiorida</taxon>
        <taxon>Eimeriorina</taxon>
        <taxon>Sarcocystidae</taxon>
        <taxon>Cystoisospora</taxon>
    </lineage>
</organism>
<protein>
    <submittedName>
        <fullName evidence="2">Glycogen</fullName>
    </submittedName>
</protein>
<accession>A0A2C6KNH4</accession>
<feature type="region of interest" description="Disordered" evidence="1">
    <location>
        <begin position="436"/>
        <end position="466"/>
    </location>
</feature>
<proteinExistence type="predicted"/>
<dbReference type="Gene3D" id="3.20.20.80">
    <property type="entry name" value="Glycosidases"/>
    <property type="match status" value="1"/>
</dbReference>
<dbReference type="GeneID" id="94424038"/>
<evidence type="ECO:0000256" key="1">
    <source>
        <dbReference type="SAM" id="MobiDB-lite"/>
    </source>
</evidence>
<evidence type="ECO:0000313" key="3">
    <source>
        <dbReference type="Proteomes" id="UP000221165"/>
    </source>
</evidence>
<dbReference type="Proteomes" id="UP000221165">
    <property type="component" value="Unassembled WGS sequence"/>
</dbReference>
<sequence length="577" mass="63232">MLLDECIPLQGRVIVLPKETRQLQLHEICVDSHDAQWDEETGELSQRGNFSAVAESFSSLKHAGVNATILTGATERDCGDLIYHTDGDLEYRNPNASPYASVYRAAPCSLLGGVGGFMEVMQEARRVGMKVLVEISSSVSASHPHRRYSPLLLHFEDGEGKKQVFYGGDNRGLLPQEMAVLNFRKLETWQLFVDDVKLWFKKFGIDGVRIANAQEVPQLLCVDTTALSRKDADGQFHYAAQDIVMGEVIVPHSSSLAGYWSLASLAAFASSPCSSFRSVSSLAPLPGRLSYANPFYIKLCRSIWLESPDFFIIGECWDQLQQLRHLQDAYLYYSSSLPSSSSLMPFSPSPAAVAGGGGGGVLGTGGACREDALFNAHLPSEGSCWYNESLLLSSLAPSAQSIVPSLLAISGVLPQMYLLPNLLPSLLGKRQPLIPVCPSSTPPRRERTFEEGEEAAGDQKAWTGRGDTSVSFSFKGEEKNREQQRQSRPEWEANLSIRDIQGKIPVYSISPSFLFSALFAINQFLPRGSILLQVSSTPPTCSRTFFAHADTHSFSLSLSLSCPFFLSFFLSLSPQVT</sequence>
<name>A0A2C6KNH4_9APIC</name>
<dbReference type="AlphaFoldDB" id="A0A2C6KNH4"/>
<reference evidence="2 3" key="1">
    <citation type="journal article" date="2017" name="Int. J. Parasitol.">
        <title>The genome of the protozoan parasite Cystoisospora suis and a reverse vaccinology approach to identify vaccine candidates.</title>
        <authorList>
            <person name="Palmieri N."/>
            <person name="Shrestha A."/>
            <person name="Ruttkowski B."/>
            <person name="Beck T."/>
            <person name="Vogl C."/>
            <person name="Tomley F."/>
            <person name="Blake D.P."/>
            <person name="Joachim A."/>
        </authorList>
    </citation>
    <scope>NUCLEOTIDE SEQUENCE [LARGE SCALE GENOMIC DNA]</scope>
    <source>
        <strain evidence="2 3">Wien I</strain>
    </source>
</reference>
<comment type="caution">
    <text evidence="2">The sequence shown here is derived from an EMBL/GenBank/DDBJ whole genome shotgun (WGS) entry which is preliminary data.</text>
</comment>
<keyword evidence="3" id="KW-1185">Reference proteome</keyword>
<dbReference type="VEuPathDB" id="ToxoDB:CSUI_000593"/>
<evidence type="ECO:0000313" key="2">
    <source>
        <dbReference type="EMBL" id="PHJ25551.1"/>
    </source>
</evidence>
<dbReference type="RefSeq" id="XP_067927197.1">
    <property type="nucleotide sequence ID" value="XM_068060827.1"/>
</dbReference>
<dbReference type="SUPFAM" id="SSF51445">
    <property type="entry name" value="(Trans)glycosidases"/>
    <property type="match status" value="1"/>
</dbReference>
<dbReference type="OrthoDB" id="10263625at2759"/>
<dbReference type="InterPro" id="IPR017853">
    <property type="entry name" value="GH"/>
</dbReference>
<dbReference type="EMBL" id="MIGC01000221">
    <property type="protein sequence ID" value="PHJ25551.1"/>
    <property type="molecule type" value="Genomic_DNA"/>
</dbReference>
<gene>
    <name evidence="2" type="ORF">CSUI_000593</name>
</gene>